<sequence length="290" mass="31662">MARGLVQPHLFNLLNSGAILEYPPLDNGESTEYRKFIVGPLAKLNEKLLALYTSHLHNFYQKRAVYLNAWFDAPKGHFINHSGVKAEFTWPVVYKLSQADKDGSFKDENIVSVMGLATEDIKDHGGQQPLNDIRDISASVRLTVLHNSGLLVANKKLSGLGAAVLDELKDPEVLTMEESEALILALILAREGVLSGKAWSTSYERARSKLPEAEQAHISLIARAATLLSISTKVNELWAGPFNRDLLAFSSAARALSRVMENVGEASLLSLVLTGQVSVDALQNCATISK</sequence>
<evidence type="ECO:0000313" key="2">
    <source>
        <dbReference type="Proteomes" id="UP001145114"/>
    </source>
</evidence>
<feature type="non-terminal residue" evidence="1">
    <location>
        <position position="290"/>
    </location>
</feature>
<comment type="caution">
    <text evidence="1">The sequence shown here is derived from an EMBL/GenBank/DDBJ whole genome shotgun (WGS) entry which is preliminary data.</text>
</comment>
<reference evidence="1" key="1">
    <citation type="submission" date="2022-06" db="EMBL/GenBank/DDBJ databases">
        <title>Phylogenomic reconstructions and comparative analyses of Kickxellomycotina fungi.</title>
        <authorList>
            <person name="Reynolds N.K."/>
            <person name="Stajich J.E."/>
            <person name="Barry K."/>
            <person name="Grigoriev I.V."/>
            <person name="Crous P."/>
            <person name="Smith M.E."/>
        </authorList>
    </citation>
    <scope>NUCLEOTIDE SEQUENCE</scope>
    <source>
        <strain evidence="1">RSA 2271</strain>
    </source>
</reference>
<proteinExistence type="predicted"/>
<dbReference type="Proteomes" id="UP001145114">
    <property type="component" value="Unassembled WGS sequence"/>
</dbReference>
<evidence type="ECO:0000313" key="1">
    <source>
        <dbReference type="EMBL" id="KAJ1673143.1"/>
    </source>
</evidence>
<dbReference type="EMBL" id="JAMZIH010007326">
    <property type="protein sequence ID" value="KAJ1673143.1"/>
    <property type="molecule type" value="Genomic_DNA"/>
</dbReference>
<accession>A0ACC1HBR6</accession>
<protein>
    <submittedName>
        <fullName evidence="1">Uncharacterized protein</fullName>
    </submittedName>
</protein>
<name>A0ACC1HBR6_9FUNG</name>
<organism evidence="1 2">
    <name type="scientific">Spiromyces aspiralis</name>
    <dbReference type="NCBI Taxonomy" id="68401"/>
    <lineage>
        <taxon>Eukaryota</taxon>
        <taxon>Fungi</taxon>
        <taxon>Fungi incertae sedis</taxon>
        <taxon>Zoopagomycota</taxon>
        <taxon>Kickxellomycotina</taxon>
        <taxon>Kickxellomycetes</taxon>
        <taxon>Kickxellales</taxon>
        <taxon>Kickxellaceae</taxon>
        <taxon>Spiromyces</taxon>
    </lineage>
</organism>
<gene>
    <name evidence="1" type="ORF">EV182_005802</name>
</gene>
<keyword evidence="2" id="KW-1185">Reference proteome</keyword>